<gene>
    <name evidence="1" type="ORF">EVAR_23122_1</name>
</gene>
<accession>A0A4C1VB91</accession>
<comment type="caution">
    <text evidence="1">The sequence shown here is derived from an EMBL/GenBank/DDBJ whole genome shotgun (WGS) entry which is preliminary data.</text>
</comment>
<dbReference type="AlphaFoldDB" id="A0A4C1VB91"/>
<protein>
    <submittedName>
        <fullName evidence="1">Uncharacterized protein</fullName>
    </submittedName>
</protein>
<reference evidence="1 2" key="1">
    <citation type="journal article" date="2019" name="Commun. Biol.">
        <title>The bagworm genome reveals a unique fibroin gene that provides high tensile strength.</title>
        <authorList>
            <person name="Kono N."/>
            <person name="Nakamura H."/>
            <person name="Ohtoshi R."/>
            <person name="Tomita M."/>
            <person name="Numata K."/>
            <person name="Arakawa K."/>
        </authorList>
    </citation>
    <scope>NUCLEOTIDE SEQUENCE [LARGE SCALE GENOMIC DNA]</scope>
</reference>
<evidence type="ECO:0000313" key="2">
    <source>
        <dbReference type="Proteomes" id="UP000299102"/>
    </source>
</evidence>
<dbReference type="Proteomes" id="UP000299102">
    <property type="component" value="Unassembled WGS sequence"/>
</dbReference>
<name>A0A4C1VB91_EUMVA</name>
<evidence type="ECO:0000313" key="1">
    <source>
        <dbReference type="EMBL" id="GBP35873.1"/>
    </source>
</evidence>
<dbReference type="EMBL" id="BGZK01000311">
    <property type="protein sequence ID" value="GBP35873.1"/>
    <property type="molecule type" value="Genomic_DNA"/>
</dbReference>
<organism evidence="1 2">
    <name type="scientific">Eumeta variegata</name>
    <name type="common">Bagworm moth</name>
    <name type="synonym">Eumeta japonica</name>
    <dbReference type="NCBI Taxonomy" id="151549"/>
    <lineage>
        <taxon>Eukaryota</taxon>
        <taxon>Metazoa</taxon>
        <taxon>Ecdysozoa</taxon>
        <taxon>Arthropoda</taxon>
        <taxon>Hexapoda</taxon>
        <taxon>Insecta</taxon>
        <taxon>Pterygota</taxon>
        <taxon>Neoptera</taxon>
        <taxon>Endopterygota</taxon>
        <taxon>Lepidoptera</taxon>
        <taxon>Glossata</taxon>
        <taxon>Ditrysia</taxon>
        <taxon>Tineoidea</taxon>
        <taxon>Psychidae</taxon>
        <taxon>Oiketicinae</taxon>
        <taxon>Eumeta</taxon>
    </lineage>
</organism>
<sequence>MSTRAESRAKASKLTSGQRVISWCADTGGGCNASLRAKGRPLPSLTFGYTYLIVTRILSRNLDSSPPYLQAHAFVSEG</sequence>
<proteinExistence type="predicted"/>
<keyword evidence="2" id="KW-1185">Reference proteome</keyword>